<feature type="transmembrane region" description="Helical" evidence="2">
    <location>
        <begin position="609"/>
        <end position="629"/>
    </location>
</feature>
<feature type="transmembrane region" description="Helical" evidence="2">
    <location>
        <begin position="265"/>
        <end position="286"/>
    </location>
</feature>
<dbReference type="PANTHER" id="PTHR35394:SF5">
    <property type="entry name" value="DUF3176 DOMAIN-CONTAINING PROTEIN"/>
    <property type="match status" value="1"/>
</dbReference>
<gene>
    <name evidence="3" type="ORF">PAC_10957</name>
</gene>
<evidence type="ECO:0000313" key="3">
    <source>
        <dbReference type="EMBL" id="CZR61061.1"/>
    </source>
</evidence>
<feature type="transmembrane region" description="Helical" evidence="2">
    <location>
        <begin position="298"/>
        <end position="319"/>
    </location>
</feature>
<keyword evidence="4" id="KW-1185">Reference proteome</keyword>
<evidence type="ECO:0000256" key="2">
    <source>
        <dbReference type="SAM" id="Phobius"/>
    </source>
</evidence>
<dbReference type="AlphaFoldDB" id="A0A1L7X7R5"/>
<feature type="compositionally biased region" description="Polar residues" evidence="1">
    <location>
        <begin position="37"/>
        <end position="46"/>
    </location>
</feature>
<feature type="transmembrane region" description="Helical" evidence="2">
    <location>
        <begin position="92"/>
        <end position="118"/>
    </location>
</feature>
<dbReference type="InterPro" id="IPR021514">
    <property type="entry name" value="DUF3176"/>
</dbReference>
<organism evidence="3 4">
    <name type="scientific">Phialocephala subalpina</name>
    <dbReference type="NCBI Taxonomy" id="576137"/>
    <lineage>
        <taxon>Eukaryota</taxon>
        <taxon>Fungi</taxon>
        <taxon>Dikarya</taxon>
        <taxon>Ascomycota</taxon>
        <taxon>Pezizomycotina</taxon>
        <taxon>Leotiomycetes</taxon>
        <taxon>Helotiales</taxon>
        <taxon>Mollisiaceae</taxon>
        <taxon>Phialocephala</taxon>
        <taxon>Phialocephala fortinii species complex</taxon>
    </lineage>
</organism>
<proteinExistence type="predicted"/>
<dbReference type="STRING" id="576137.A0A1L7X7R5"/>
<keyword evidence="2" id="KW-0472">Membrane</keyword>
<feature type="transmembrane region" description="Helical" evidence="2">
    <location>
        <begin position="138"/>
        <end position="158"/>
    </location>
</feature>
<accession>A0A1L7X7R5</accession>
<dbReference type="PANTHER" id="PTHR35394">
    <property type="entry name" value="DUF3176 DOMAIN-CONTAINING PROTEIN"/>
    <property type="match status" value="1"/>
</dbReference>
<evidence type="ECO:0000313" key="4">
    <source>
        <dbReference type="Proteomes" id="UP000184330"/>
    </source>
</evidence>
<dbReference type="EMBL" id="FJOG01000017">
    <property type="protein sequence ID" value="CZR61061.1"/>
    <property type="molecule type" value="Genomic_DNA"/>
</dbReference>
<keyword evidence="2" id="KW-0812">Transmembrane</keyword>
<dbReference type="OrthoDB" id="5376804at2759"/>
<protein>
    <submittedName>
        <fullName evidence="3">Uncharacterized protein</fullName>
    </submittedName>
</protein>
<name>A0A1L7X7R5_9HELO</name>
<dbReference type="Pfam" id="PF11374">
    <property type="entry name" value="DUF3176"/>
    <property type="match status" value="1"/>
</dbReference>
<evidence type="ECO:0000256" key="1">
    <source>
        <dbReference type="SAM" id="MobiDB-lite"/>
    </source>
</evidence>
<feature type="region of interest" description="Disordered" evidence="1">
    <location>
        <begin position="28"/>
        <end position="62"/>
    </location>
</feature>
<dbReference type="Proteomes" id="UP000184330">
    <property type="component" value="Unassembled WGS sequence"/>
</dbReference>
<reference evidence="3 4" key="1">
    <citation type="submission" date="2016-03" db="EMBL/GenBank/DDBJ databases">
        <authorList>
            <person name="Ploux O."/>
        </authorList>
    </citation>
    <scope>NUCLEOTIDE SEQUENCE [LARGE SCALE GENOMIC DNA]</scope>
    <source>
        <strain evidence="3 4">UAMH 11012</strain>
    </source>
</reference>
<sequence length="690" mass="75515">MASAGNYARFPNSPPSYPPISPPSYPPYSSPNYSSSRWAQSPSTPKFNEEFSPSLSGPPSGGQPNKQYILPLIHEYEPSFHRPTRIPQRLAIFLYNWWLCILSIILSILALAAIVILLAVVDHRTLPTLPLNITVNTYISFFSTLAKATMLFAVAESLSQLKWLWFRQPRMLEEIQTFDDASRGPFGAAQLIIRTSAFHLATLGSLITILSLVMDPFAQQILSYPQRTIQIGRASAKRAQFYDEQVDLSTLDSGLLDGPDWGKSHLIRVAFSFPLVLGALNVLALLEHYLRLLQKHGILILTLRFWVTGMKAAVFNGIFSPQTVQDLRPACDTGNCTFPLFDSLAICSKCLNVTNNVVNNTPQPAAIRGVQNISYTIPGGGQIKFSALFEEGNLADGPSTISTTVLPANLSKEMLGLQDPLLMLAVLQFPNVKQNIQDGNYWSSLPVTQECALYFCVNTYNLTVQNSIINTTAISSWTSETGTPTVGGALQPNGMEGTQDAVLQRPPTAQGGNDTFRIPAGTLATLKSWLNVTLQGTYNTSFSIFNGTAWPNDAMQALDGTTDWSSLMANISTAMTSYIRDPDESDSATDIVNGLSHKVETYIHVRWEWLGLPVGLVGMSIVFLVATMVKNEKKKAMAWKSSSLALLFHGLEGVGRGAGEGLGQMKEVAKHTRVVLTRGDDGEWKLINTG</sequence>
<keyword evidence="2" id="KW-1133">Transmembrane helix</keyword>
<feature type="transmembrane region" description="Helical" evidence="2">
    <location>
        <begin position="191"/>
        <end position="214"/>
    </location>
</feature>
<feature type="compositionally biased region" description="Low complexity" evidence="1">
    <location>
        <begin position="52"/>
        <end position="62"/>
    </location>
</feature>